<dbReference type="NCBIfam" id="TIGR00688">
    <property type="entry name" value="rarD"/>
    <property type="match status" value="1"/>
</dbReference>
<keyword evidence="11" id="KW-1185">Reference proteome</keyword>
<keyword evidence="7 8" id="KW-0472">Membrane</keyword>
<feature type="transmembrane region" description="Helical" evidence="8">
    <location>
        <begin position="159"/>
        <end position="174"/>
    </location>
</feature>
<feature type="transmembrane region" description="Helical" evidence="8">
    <location>
        <begin position="245"/>
        <end position="267"/>
    </location>
</feature>
<dbReference type="SUPFAM" id="SSF103481">
    <property type="entry name" value="Multidrug resistance efflux transporter EmrE"/>
    <property type="match status" value="2"/>
</dbReference>
<keyword evidence="6 8" id="KW-1133">Transmembrane helix</keyword>
<comment type="similarity">
    <text evidence="2">Belongs to the EamA transporter family.</text>
</comment>
<feature type="transmembrane region" description="Helical" evidence="8">
    <location>
        <begin position="46"/>
        <end position="64"/>
    </location>
</feature>
<evidence type="ECO:0000256" key="4">
    <source>
        <dbReference type="ARBA" id="ARBA00022475"/>
    </source>
</evidence>
<name>A0ABU0IXE8_9CAUL</name>
<comment type="caution">
    <text evidence="10">The sequence shown here is derived from an EMBL/GenBank/DDBJ whole genome shotgun (WGS) entry which is preliminary data.</text>
</comment>
<keyword evidence="5 8" id="KW-0812">Transmembrane</keyword>
<dbReference type="InterPro" id="IPR000620">
    <property type="entry name" value="EamA_dom"/>
</dbReference>
<reference evidence="10 11" key="1">
    <citation type="submission" date="2023-07" db="EMBL/GenBank/DDBJ databases">
        <title>Genomic Encyclopedia of Type Strains, Phase IV (KMG-IV): sequencing the most valuable type-strain genomes for metagenomic binning, comparative biology and taxonomic classification.</title>
        <authorList>
            <person name="Goeker M."/>
        </authorList>
    </citation>
    <scope>NUCLEOTIDE SEQUENCE [LARGE SCALE GENOMIC DNA]</scope>
    <source>
        <strain evidence="10 11">DSM 18695</strain>
    </source>
</reference>
<dbReference type="EMBL" id="JAUSVS010000007">
    <property type="protein sequence ID" value="MDQ0465632.1"/>
    <property type="molecule type" value="Genomic_DNA"/>
</dbReference>
<gene>
    <name evidence="10" type="ORF">QO010_003421</name>
</gene>
<feature type="transmembrane region" description="Helical" evidence="8">
    <location>
        <begin position="217"/>
        <end position="238"/>
    </location>
</feature>
<evidence type="ECO:0000256" key="8">
    <source>
        <dbReference type="SAM" id="Phobius"/>
    </source>
</evidence>
<protein>
    <submittedName>
        <fullName evidence="10">Chloramphenicol-sensitive protein RarD</fullName>
    </submittedName>
</protein>
<dbReference type="InterPro" id="IPR004626">
    <property type="entry name" value="RarD"/>
</dbReference>
<evidence type="ECO:0000256" key="1">
    <source>
        <dbReference type="ARBA" id="ARBA00004651"/>
    </source>
</evidence>
<evidence type="ECO:0000256" key="3">
    <source>
        <dbReference type="ARBA" id="ARBA00022448"/>
    </source>
</evidence>
<feature type="transmembrane region" description="Helical" evidence="8">
    <location>
        <begin position="135"/>
        <end position="153"/>
    </location>
</feature>
<feature type="domain" description="EamA" evidence="9">
    <location>
        <begin position="22"/>
        <end position="149"/>
    </location>
</feature>
<proteinExistence type="inferred from homology"/>
<evidence type="ECO:0000256" key="5">
    <source>
        <dbReference type="ARBA" id="ARBA00022692"/>
    </source>
</evidence>
<evidence type="ECO:0000256" key="2">
    <source>
        <dbReference type="ARBA" id="ARBA00007362"/>
    </source>
</evidence>
<feature type="transmembrane region" description="Helical" evidence="8">
    <location>
        <begin position="186"/>
        <end position="205"/>
    </location>
</feature>
<keyword evidence="3" id="KW-0813">Transport</keyword>
<feature type="transmembrane region" description="Helical" evidence="8">
    <location>
        <begin position="12"/>
        <end position="34"/>
    </location>
</feature>
<feature type="transmembrane region" description="Helical" evidence="8">
    <location>
        <begin position="111"/>
        <end position="128"/>
    </location>
</feature>
<keyword evidence="4" id="KW-1003">Cell membrane</keyword>
<accession>A0ABU0IXE8</accession>
<comment type="subcellular location">
    <subcellularLocation>
        <location evidence="1">Cell membrane</location>
        <topology evidence="1">Multi-pass membrane protein</topology>
    </subcellularLocation>
</comment>
<sequence length="303" mass="32559">MSPAVAPGGEGRAALTAGLACYGLWGFLPLYFHLLGTMGVGPAEMIAHRCVWSVFWAALLVWLARQGPEMRRVLTEPRTLGILALSTLAILINWSIYVWAVAAHRVIEASLGYYINPLLNMAVGAALFRDRLGLAGKIAIGLAVVGVAVQTLALGHLPLISLGLAVSFCAYGVLRKQVRAEAQTGLLIECLYMALPGLAYVLWLQQQGGGHFLAGPSHTLLLLVAGPATVVPMVLFAWAARRLSLTALGFLQFTAPTLQFFVGLWLGESFTPMRALSFGFIWAGVAVFAYGAWRASRRLRTTP</sequence>
<evidence type="ECO:0000256" key="7">
    <source>
        <dbReference type="ARBA" id="ARBA00023136"/>
    </source>
</evidence>
<dbReference type="Proteomes" id="UP001228905">
    <property type="component" value="Unassembled WGS sequence"/>
</dbReference>
<dbReference type="InterPro" id="IPR037185">
    <property type="entry name" value="EmrE-like"/>
</dbReference>
<dbReference type="RefSeq" id="WP_307351119.1">
    <property type="nucleotide sequence ID" value="NZ_JAUSVS010000007.1"/>
</dbReference>
<evidence type="ECO:0000313" key="11">
    <source>
        <dbReference type="Proteomes" id="UP001228905"/>
    </source>
</evidence>
<evidence type="ECO:0000259" key="9">
    <source>
        <dbReference type="Pfam" id="PF00892"/>
    </source>
</evidence>
<organism evidence="10 11">
    <name type="scientific">Caulobacter ginsengisoli</name>
    <dbReference type="NCBI Taxonomy" id="400775"/>
    <lineage>
        <taxon>Bacteria</taxon>
        <taxon>Pseudomonadati</taxon>
        <taxon>Pseudomonadota</taxon>
        <taxon>Alphaproteobacteria</taxon>
        <taxon>Caulobacterales</taxon>
        <taxon>Caulobacteraceae</taxon>
        <taxon>Caulobacter</taxon>
    </lineage>
</organism>
<evidence type="ECO:0000256" key="6">
    <source>
        <dbReference type="ARBA" id="ARBA00022989"/>
    </source>
</evidence>
<feature type="transmembrane region" description="Helical" evidence="8">
    <location>
        <begin position="80"/>
        <end position="99"/>
    </location>
</feature>
<dbReference type="Pfam" id="PF00892">
    <property type="entry name" value="EamA"/>
    <property type="match status" value="1"/>
</dbReference>
<feature type="transmembrane region" description="Helical" evidence="8">
    <location>
        <begin position="273"/>
        <end position="293"/>
    </location>
</feature>
<evidence type="ECO:0000313" key="10">
    <source>
        <dbReference type="EMBL" id="MDQ0465632.1"/>
    </source>
</evidence>